<evidence type="ECO:0000313" key="1">
    <source>
        <dbReference type="EMBL" id="CDN31556.1"/>
    </source>
</evidence>
<evidence type="ECO:0000313" key="2">
    <source>
        <dbReference type="Proteomes" id="UP000027616"/>
    </source>
</evidence>
<keyword evidence="2" id="KW-1185">Reference proteome</keyword>
<reference evidence="1 2" key="1">
    <citation type="journal article" date="2015" name="Genome Announc.">
        <title>Complete Genome Sequence of the Novel Leech Symbiont Mucinivorans hirudinis M3T.</title>
        <authorList>
            <person name="Nelson M.C."/>
            <person name="Bomar L."/>
            <person name="Graf J."/>
        </authorList>
    </citation>
    <scope>NUCLEOTIDE SEQUENCE [LARGE SCALE GENOMIC DNA]</scope>
    <source>
        <strain evidence="2">M3</strain>
    </source>
</reference>
<dbReference type="eggNOG" id="ENOG50311CK">
    <property type="taxonomic scope" value="Bacteria"/>
</dbReference>
<dbReference type="PATRIC" id="fig|1433126.3.peg.1454"/>
<gene>
    <name evidence="1" type="ORF">BN938_1469</name>
</gene>
<dbReference type="HOGENOM" id="CLU_828051_0_0_10"/>
<protein>
    <recommendedName>
        <fullName evidence="3">Phage capsid and scaffold</fullName>
    </recommendedName>
</protein>
<dbReference type="STRING" id="1433126.BN938_1469"/>
<accession>A0A060R821</accession>
<dbReference type="OrthoDB" id="1000546at2"/>
<evidence type="ECO:0008006" key="3">
    <source>
        <dbReference type="Google" id="ProtNLM"/>
    </source>
</evidence>
<dbReference type="KEGG" id="rbc:BN938_1469"/>
<name>A0A060R821_9BACT</name>
<organism evidence="1 2">
    <name type="scientific">Mucinivorans hirudinis</name>
    <dbReference type="NCBI Taxonomy" id="1433126"/>
    <lineage>
        <taxon>Bacteria</taxon>
        <taxon>Pseudomonadati</taxon>
        <taxon>Bacteroidota</taxon>
        <taxon>Bacteroidia</taxon>
        <taxon>Bacteroidales</taxon>
        <taxon>Rikenellaceae</taxon>
        <taxon>Mucinivorans</taxon>
    </lineage>
</organism>
<proteinExistence type="predicted"/>
<dbReference type="Proteomes" id="UP000027616">
    <property type="component" value="Chromosome I"/>
</dbReference>
<dbReference type="AlphaFoldDB" id="A0A060R821"/>
<dbReference type="EMBL" id="HG934468">
    <property type="protein sequence ID" value="CDN31556.1"/>
    <property type="molecule type" value="Genomic_DNA"/>
</dbReference>
<sequence length="327" mass="36221">MTKIISNSKNYQGSDLEKIFFRPVLMGQSAVDLGVKVLYNMPVPTTLNFWKQGSDLLKKYAKGWAGTDSASQKFQKTIDLSKVKAEMGYSASDYFGMVYEQITGRSDVDFDNLEGTELETAETELFKKAIVESIRATMWVGNTSRANGYNTFDGFLKKIKADAGAGADDVKTVAMTSMTTAGNAEKLFKALYDKSLPELRSMKAEGQLVFLVTRDVYENYEAGLLDGNLDSARLAKISGIDKLYYRGIPVVDIQADTYLADLSDLPKSWAILTDRRNMAVAVNTADFPGSEVSMWYNPDQIENRQRAIFAAGCDYLLPELIVASFSV</sequence>